<organism evidence="1 2">
    <name type="scientific">Buddleja alternifolia</name>
    <dbReference type="NCBI Taxonomy" id="168488"/>
    <lineage>
        <taxon>Eukaryota</taxon>
        <taxon>Viridiplantae</taxon>
        <taxon>Streptophyta</taxon>
        <taxon>Embryophyta</taxon>
        <taxon>Tracheophyta</taxon>
        <taxon>Spermatophyta</taxon>
        <taxon>Magnoliopsida</taxon>
        <taxon>eudicotyledons</taxon>
        <taxon>Gunneridae</taxon>
        <taxon>Pentapetalae</taxon>
        <taxon>asterids</taxon>
        <taxon>lamiids</taxon>
        <taxon>Lamiales</taxon>
        <taxon>Scrophulariaceae</taxon>
        <taxon>Buddlejeae</taxon>
        <taxon>Buddleja</taxon>
    </lineage>
</organism>
<reference evidence="1" key="1">
    <citation type="submission" date="2019-10" db="EMBL/GenBank/DDBJ databases">
        <authorList>
            <person name="Zhang R."/>
            <person name="Pan Y."/>
            <person name="Wang J."/>
            <person name="Ma R."/>
            <person name="Yu S."/>
        </authorList>
    </citation>
    <scope>NUCLEOTIDE SEQUENCE</scope>
    <source>
        <strain evidence="1">LA-IB0</strain>
        <tissue evidence="1">Leaf</tissue>
    </source>
</reference>
<dbReference type="EMBL" id="WHWC01000019">
    <property type="protein sequence ID" value="KAG8363723.1"/>
    <property type="molecule type" value="Genomic_DNA"/>
</dbReference>
<name>A0AAV6W234_9LAMI</name>
<sequence length="117" mass="12556">MSTYNPVLCGSTKCEVVGGDSCIGYNLPPGPGCTNNTCGIGAYNPFMNVLVFEGFVKGTLYARNGWKAVSEFIFTCMGNDYLEGLVKNFDSYRSASVGGNFLEFDLVSSQLRSSGTE</sequence>
<dbReference type="AlphaFoldDB" id="A0AAV6W234"/>
<dbReference type="InterPro" id="IPR021109">
    <property type="entry name" value="Peptidase_aspartic_dom_sf"/>
</dbReference>
<dbReference type="Gene3D" id="2.40.70.10">
    <property type="entry name" value="Acid Proteases"/>
    <property type="match status" value="1"/>
</dbReference>
<gene>
    <name evidence="1" type="ORF">BUALT_Bualt19G0052000</name>
</gene>
<protein>
    <submittedName>
        <fullName evidence="1">Uncharacterized protein</fullName>
    </submittedName>
</protein>
<accession>A0AAV6W234</accession>
<keyword evidence="2" id="KW-1185">Reference proteome</keyword>
<dbReference type="Proteomes" id="UP000826271">
    <property type="component" value="Unassembled WGS sequence"/>
</dbReference>
<comment type="caution">
    <text evidence="1">The sequence shown here is derived from an EMBL/GenBank/DDBJ whole genome shotgun (WGS) entry which is preliminary data.</text>
</comment>
<evidence type="ECO:0000313" key="1">
    <source>
        <dbReference type="EMBL" id="KAG8363723.1"/>
    </source>
</evidence>
<proteinExistence type="predicted"/>
<evidence type="ECO:0000313" key="2">
    <source>
        <dbReference type="Proteomes" id="UP000826271"/>
    </source>
</evidence>